<proteinExistence type="predicted"/>
<dbReference type="Pfam" id="PF13340">
    <property type="entry name" value="DUF4096"/>
    <property type="match status" value="1"/>
</dbReference>
<evidence type="ECO:0000313" key="5">
    <source>
        <dbReference type="Proteomes" id="UP000003250"/>
    </source>
</evidence>
<evidence type="ECO:0000259" key="3">
    <source>
        <dbReference type="Pfam" id="PF13340"/>
    </source>
</evidence>
<protein>
    <submittedName>
        <fullName evidence="4">Transposase IS4 family protein</fullName>
    </submittedName>
</protein>
<evidence type="ECO:0000256" key="1">
    <source>
        <dbReference type="SAM" id="MobiDB-lite"/>
    </source>
</evidence>
<feature type="region of interest" description="Disordered" evidence="1">
    <location>
        <begin position="157"/>
        <end position="188"/>
    </location>
</feature>
<dbReference type="Pfam" id="PF01609">
    <property type="entry name" value="DDE_Tnp_1"/>
    <property type="match status" value="1"/>
</dbReference>
<accession>H0I1P7</accession>
<dbReference type="PATRIC" id="fig|1107882.3.peg.6176"/>
<dbReference type="PANTHER" id="PTHR30007">
    <property type="entry name" value="PHP DOMAIN PROTEIN"/>
    <property type="match status" value="1"/>
</dbReference>
<keyword evidence="5" id="KW-1185">Reference proteome</keyword>
<feature type="compositionally biased region" description="Basic and acidic residues" evidence="1">
    <location>
        <begin position="159"/>
        <end position="172"/>
    </location>
</feature>
<feature type="domain" description="Insertion element IS402-like" evidence="3">
    <location>
        <begin position="27"/>
        <end position="81"/>
    </location>
</feature>
<feature type="region of interest" description="Disordered" evidence="1">
    <location>
        <begin position="114"/>
        <end position="142"/>
    </location>
</feature>
<dbReference type="Proteomes" id="UP000003250">
    <property type="component" value="Unassembled WGS sequence"/>
</dbReference>
<evidence type="ECO:0000259" key="2">
    <source>
        <dbReference type="Pfam" id="PF01609"/>
    </source>
</evidence>
<sequence length="188" mass="21023">MESTMPWTDITRDDCASEAVRYARSDLSNAEWTAIVPPMPVGCPRKADLREVVNAILHMASTGCQWRMLPKDFQPFTTAQRCRAAFYGWRDGRPLRTISNSLVVAARERERRQASPSAGIVDGQSVKTTKSRGIPGFDAGKKVNGRKRHIVTVTPTAAIRDRSRNARSRRSEASCSRSRHAARRRQGL</sequence>
<dbReference type="GO" id="GO:0003677">
    <property type="term" value="F:DNA binding"/>
    <property type="evidence" value="ECO:0007669"/>
    <property type="project" value="InterPro"/>
</dbReference>
<name>H0I1P7_9HYPH</name>
<organism evidence="4 5">
    <name type="scientific">Mesorhizobium alhagi CCNWXJ12-2</name>
    <dbReference type="NCBI Taxonomy" id="1107882"/>
    <lineage>
        <taxon>Bacteria</taxon>
        <taxon>Pseudomonadati</taxon>
        <taxon>Pseudomonadota</taxon>
        <taxon>Alphaproteobacteria</taxon>
        <taxon>Hyphomicrobiales</taxon>
        <taxon>Phyllobacteriaceae</taxon>
        <taxon>Allomesorhizobium</taxon>
    </lineage>
</organism>
<dbReference type="GO" id="GO:0006313">
    <property type="term" value="P:DNA transposition"/>
    <property type="evidence" value="ECO:0007669"/>
    <property type="project" value="InterPro"/>
</dbReference>
<dbReference type="InterPro" id="IPR025161">
    <property type="entry name" value="IS402-like_dom"/>
</dbReference>
<evidence type="ECO:0000313" key="4">
    <source>
        <dbReference type="EMBL" id="EHK53111.1"/>
    </source>
</evidence>
<dbReference type="AlphaFoldDB" id="H0I1P7"/>
<gene>
    <name evidence="4" type="ORF">MAXJ12_31924</name>
</gene>
<feature type="domain" description="Transposase IS4-like" evidence="2">
    <location>
        <begin position="115"/>
        <end position="154"/>
    </location>
</feature>
<reference evidence="4 5" key="1">
    <citation type="journal article" date="2012" name="J. Bacteriol.">
        <title>Draft Genome Sequence of Mesorhizobium alhagi CCNWXJ12-2T, a Novel Salt-Resistant Species Isolated from the Desert of Northwestern China.</title>
        <authorList>
            <person name="Zhou M."/>
            <person name="Chen W."/>
            <person name="Chen H."/>
            <person name="Wei G."/>
        </authorList>
    </citation>
    <scope>NUCLEOTIDE SEQUENCE [LARGE SCALE GENOMIC DNA]</scope>
    <source>
        <strain evidence="4 5">CCNWXJ12-2</strain>
    </source>
</reference>
<dbReference type="GO" id="GO:0004803">
    <property type="term" value="F:transposase activity"/>
    <property type="evidence" value="ECO:0007669"/>
    <property type="project" value="InterPro"/>
</dbReference>
<dbReference type="InterPro" id="IPR002559">
    <property type="entry name" value="Transposase_11"/>
</dbReference>
<dbReference type="PANTHER" id="PTHR30007:SF0">
    <property type="entry name" value="TRANSPOSASE"/>
    <property type="match status" value="1"/>
</dbReference>
<dbReference type="EMBL" id="AHAM01000286">
    <property type="protein sequence ID" value="EHK53111.1"/>
    <property type="molecule type" value="Genomic_DNA"/>
</dbReference>
<feature type="compositionally biased region" description="Basic residues" evidence="1">
    <location>
        <begin position="177"/>
        <end position="188"/>
    </location>
</feature>